<protein>
    <submittedName>
        <fullName evidence="9">Lipid II flippase MurJ</fullName>
    </submittedName>
</protein>
<dbReference type="InterPro" id="IPR050833">
    <property type="entry name" value="Poly_Biosynth_Transport"/>
</dbReference>
<dbReference type="CDD" id="cd13127">
    <property type="entry name" value="MATE_tuaB_like"/>
    <property type="match status" value="1"/>
</dbReference>
<organism evidence="9">
    <name type="scientific">Candidatus Methanogaster sp. ANME-2c ERB4</name>
    <dbReference type="NCBI Taxonomy" id="2759911"/>
    <lineage>
        <taxon>Archaea</taxon>
        <taxon>Methanobacteriati</taxon>
        <taxon>Methanobacteriota</taxon>
        <taxon>Stenosarchaea group</taxon>
        <taxon>Methanomicrobia</taxon>
        <taxon>Methanosarcinales</taxon>
        <taxon>ANME-2 cluster</taxon>
        <taxon>Candidatus Methanogasteraceae</taxon>
        <taxon>Candidatus Methanogaster</taxon>
    </lineage>
</organism>
<evidence type="ECO:0000256" key="3">
    <source>
        <dbReference type="ARBA" id="ARBA00022475"/>
    </source>
</evidence>
<feature type="transmembrane region" description="Helical" evidence="7">
    <location>
        <begin position="174"/>
        <end position="194"/>
    </location>
</feature>
<feature type="transmembrane region" description="Helical" evidence="7">
    <location>
        <begin position="115"/>
        <end position="135"/>
    </location>
</feature>
<sequence length="478" mass="52643">MTLAKKAAYGIAWVTLSSILIRVFNFATKIILARLLAPADFGLLAIGLLAINSMGLLRDLGFGAALIYKKDDSDHTAANTAFMLLPIIASVLFVLAYLSAPYVAMFFDTAAVEPIVRVLALTFIISSFGTVPSMLLEKELEFKKKVLPETVPVAGYACVTIGLALHGYGVWSLVYGQIVSAVLMAVLIWVVSDWRPTFKFDRGVARELFGYGKHILGASVVIFLITNIDDAIIGRMLGMEALGFYTMAYTISNLPATQITHLVSRVMFPAYSKLQDDRDALRRAYLKTLKYVSMLSIPAAFGIFVIAPDFVSVVLGVKWMPAVPALQVLCFFGLSRSIAATTGSIFQATGRPEILLKTSFIQLIVMVLLIYPLVIRYGIVGVGLAVTIPIFIQAIVQVYIVHRILHMNFKDVYITMFPTCLSSIIMTICLLLLKNKVYGLFHICSVNALILSVLTGIITYITILYIFDKNLIYDIKKL</sequence>
<feature type="transmembrane region" description="Helical" evidence="7">
    <location>
        <begin position="244"/>
        <end position="268"/>
    </location>
</feature>
<keyword evidence="3" id="KW-1003">Cell membrane</keyword>
<feature type="transmembrane region" description="Helical" evidence="7">
    <location>
        <begin position="412"/>
        <end position="433"/>
    </location>
</feature>
<dbReference type="AlphaFoldDB" id="A0A7G9Y405"/>
<feature type="transmembrane region" description="Helical" evidence="7">
    <location>
        <begin position="354"/>
        <end position="373"/>
    </location>
</feature>
<dbReference type="NCBIfam" id="NF007773">
    <property type="entry name" value="PRK10459.1"/>
    <property type="match status" value="1"/>
</dbReference>
<evidence type="ECO:0000313" key="8">
    <source>
        <dbReference type="EMBL" id="QNO41761.1"/>
    </source>
</evidence>
<feature type="transmembrane region" description="Helical" evidence="7">
    <location>
        <begin position="379"/>
        <end position="400"/>
    </location>
</feature>
<comment type="similarity">
    <text evidence="2">Belongs to the polysaccharide synthase family.</text>
</comment>
<gene>
    <name evidence="9" type="primary">murJ_1</name>
    <name evidence="9" type="ORF">BPAOADCO_00003</name>
    <name evidence="8" type="ORF">PIKABMHP_00002</name>
</gene>
<name>A0A7G9Y405_9EURY</name>
<evidence type="ECO:0000256" key="5">
    <source>
        <dbReference type="ARBA" id="ARBA00022989"/>
    </source>
</evidence>
<evidence type="ECO:0000256" key="7">
    <source>
        <dbReference type="SAM" id="Phobius"/>
    </source>
</evidence>
<feature type="transmembrane region" description="Helical" evidence="7">
    <location>
        <begin position="289"/>
        <end position="307"/>
    </location>
</feature>
<evidence type="ECO:0000313" key="9">
    <source>
        <dbReference type="EMBL" id="QNO42739.1"/>
    </source>
</evidence>
<dbReference type="GO" id="GO:0005886">
    <property type="term" value="C:plasma membrane"/>
    <property type="evidence" value="ECO:0007669"/>
    <property type="project" value="UniProtKB-SubCell"/>
</dbReference>
<evidence type="ECO:0000256" key="2">
    <source>
        <dbReference type="ARBA" id="ARBA00007430"/>
    </source>
</evidence>
<reference evidence="9" key="1">
    <citation type="submission" date="2020-06" db="EMBL/GenBank/DDBJ databases">
        <title>Unique genomic features of the anaerobic methanotrophic archaea.</title>
        <authorList>
            <person name="Chadwick G.L."/>
            <person name="Skennerton C.T."/>
            <person name="Laso-Perez R."/>
            <person name="Leu A.O."/>
            <person name="Speth D.R."/>
            <person name="Yu H."/>
            <person name="Morgan-Lang C."/>
            <person name="Hatzenpichler R."/>
            <person name="Goudeau D."/>
            <person name="Malmstrom R."/>
            <person name="Brazelton W.J."/>
            <person name="Woyke T."/>
            <person name="Hallam S.J."/>
            <person name="Tyson G.W."/>
            <person name="Wegener G."/>
            <person name="Boetius A."/>
            <person name="Orphan V."/>
        </authorList>
    </citation>
    <scope>NUCLEOTIDE SEQUENCE</scope>
</reference>
<evidence type="ECO:0000256" key="4">
    <source>
        <dbReference type="ARBA" id="ARBA00022692"/>
    </source>
</evidence>
<dbReference type="Pfam" id="PF13440">
    <property type="entry name" value="Polysacc_synt_3"/>
    <property type="match status" value="1"/>
</dbReference>
<keyword evidence="6 7" id="KW-0472">Membrane</keyword>
<feature type="transmembrane region" description="Helical" evidence="7">
    <location>
        <begin position="80"/>
        <end position="103"/>
    </location>
</feature>
<keyword evidence="5 7" id="KW-1133">Transmembrane helix</keyword>
<accession>A0A7G9Y405</accession>
<feature type="transmembrane region" description="Helical" evidence="7">
    <location>
        <begin position="215"/>
        <end position="238"/>
    </location>
</feature>
<dbReference type="EMBL" id="MT630760">
    <property type="protein sequence ID" value="QNO42739.1"/>
    <property type="molecule type" value="Genomic_DNA"/>
</dbReference>
<comment type="subcellular location">
    <subcellularLocation>
        <location evidence="1">Cell membrane</location>
        <topology evidence="1">Multi-pass membrane protein</topology>
    </subcellularLocation>
</comment>
<dbReference type="EMBL" id="MT630670">
    <property type="protein sequence ID" value="QNO41761.1"/>
    <property type="molecule type" value="Genomic_DNA"/>
</dbReference>
<keyword evidence="4 7" id="KW-0812">Transmembrane</keyword>
<proteinExistence type="inferred from homology"/>
<dbReference type="PANTHER" id="PTHR30250">
    <property type="entry name" value="PST FAMILY PREDICTED COLANIC ACID TRANSPORTER"/>
    <property type="match status" value="1"/>
</dbReference>
<feature type="transmembrane region" description="Helical" evidence="7">
    <location>
        <begin position="439"/>
        <end position="467"/>
    </location>
</feature>
<dbReference type="PANTHER" id="PTHR30250:SF10">
    <property type="entry name" value="LIPOPOLYSACCHARIDE BIOSYNTHESIS PROTEIN WZXC"/>
    <property type="match status" value="1"/>
</dbReference>
<evidence type="ECO:0000256" key="1">
    <source>
        <dbReference type="ARBA" id="ARBA00004651"/>
    </source>
</evidence>
<evidence type="ECO:0000256" key="6">
    <source>
        <dbReference type="ARBA" id="ARBA00023136"/>
    </source>
</evidence>